<accession>F0UI74</accession>
<dbReference type="Proteomes" id="UP000008142">
    <property type="component" value="Unassembled WGS sequence"/>
</dbReference>
<sequence length="169" mass="18245">MQVWSTGIYKRSFIGPTNALLEAMEGGFLHNKPFHGQLASIALLLANCFGYHTPVPELYKEFSTASCDHFAFSSSKSDPATPGSGAIQGRELPMLGYHVGDEDEAFRLNSQACFPCPIEVVSERHEDTVLRRAAAVSAHNASVGGPYQMGLLLSLLVPLSSTALPPPRR</sequence>
<organism evidence="2">
    <name type="scientific">Ajellomyces capsulatus (strain H88)</name>
    <name type="common">Darling's disease fungus</name>
    <name type="synonym">Histoplasma capsulatum</name>
    <dbReference type="NCBI Taxonomy" id="544711"/>
    <lineage>
        <taxon>Eukaryota</taxon>
        <taxon>Fungi</taxon>
        <taxon>Dikarya</taxon>
        <taxon>Ascomycota</taxon>
        <taxon>Pezizomycotina</taxon>
        <taxon>Eurotiomycetes</taxon>
        <taxon>Eurotiomycetidae</taxon>
        <taxon>Onygenales</taxon>
        <taxon>Ajellomycetaceae</taxon>
        <taxon>Histoplasma</taxon>
    </lineage>
</organism>
<dbReference type="AlphaFoldDB" id="F0UI74"/>
<dbReference type="EMBL" id="DS990639">
    <property type="protein sequence ID" value="EGC45530.1"/>
    <property type="molecule type" value="Genomic_DNA"/>
</dbReference>
<protein>
    <submittedName>
        <fullName evidence="1">Predicted protein</fullName>
    </submittedName>
</protein>
<gene>
    <name evidence="1" type="ORF">HCEG_04745</name>
</gene>
<reference evidence="2" key="1">
    <citation type="submission" date="2008-07" db="EMBL/GenBank/DDBJ databases">
        <title>Annotation of Ajellomyces capsulatus strain H88.</title>
        <authorList>
            <person name="Champion M."/>
            <person name="Cuomo C."/>
            <person name="Ma L.-J."/>
            <person name="Henn M.R."/>
            <person name="Sil A."/>
            <person name="Goldman B."/>
            <person name="Young S.K."/>
            <person name="Kodira C.D."/>
            <person name="Zeng Q."/>
            <person name="Koehrsen M."/>
            <person name="Alvarado L."/>
            <person name="Berlin A."/>
            <person name="Borenstein D."/>
            <person name="Chen Z."/>
            <person name="Engels R."/>
            <person name="Freedman E."/>
            <person name="Gellesch M."/>
            <person name="Goldberg J."/>
            <person name="Griggs A."/>
            <person name="Gujja S."/>
            <person name="Heiman D."/>
            <person name="Hepburn T."/>
            <person name="Howarth C."/>
            <person name="Jen D."/>
            <person name="Larson L."/>
            <person name="Lewis B."/>
            <person name="Mehta T."/>
            <person name="Park D."/>
            <person name="Pearson M."/>
            <person name="Roberts A."/>
            <person name="Saif S."/>
            <person name="Shea T."/>
            <person name="Shenoy N."/>
            <person name="Sisk P."/>
            <person name="Stolte C."/>
            <person name="Sykes S."/>
            <person name="Walk T."/>
            <person name="White J."/>
            <person name="Yandava C."/>
            <person name="Klein B."/>
            <person name="McEwen J.G."/>
            <person name="Puccia R."/>
            <person name="Goldman G.H."/>
            <person name="Felipe M.S."/>
            <person name="Nino-Vega G."/>
            <person name="San-Blas G."/>
            <person name="Taylor J."/>
            <person name="Mendoza L."/>
            <person name="Galagan J."/>
            <person name="Nusbaum C."/>
            <person name="Birren B."/>
        </authorList>
    </citation>
    <scope>NUCLEOTIDE SEQUENCE [LARGE SCALE GENOMIC DNA]</scope>
    <source>
        <strain evidence="2">H88</strain>
    </source>
</reference>
<proteinExistence type="predicted"/>
<evidence type="ECO:0000313" key="1">
    <source>
        <dbReference type="EMBL" id="EGC45530.1"/>
    </source>
</evidence>
<dbReference type="HOGENOM" id="CLU_1578051_0_0_1"/>
<evidence type="ECO:0000313" key="2">
    <source>
        <dbReference type="Proteomes" id="UP000008142"/>
    </source>
</evidence>
<name>F0UI74_AJEC8</name>